<gene>
    <name evidence="2" type="ORF">PMYSY11_3580</name>
</gene>
<feature type="region of interest" description="Disordered" evidence="1">
    <location>
        <begin position="1"/>
        <end position="47"/>
    </location>
</feature>
<protein>
    <submittedName>
        <fullName evidence="2">Uncharacterized protein</fullName>
    </submittedName>
</protein>
<sequence length="47" mass="5175">MKQRNPSGNRKINPNPAPDNQTVMSEAASGFQPPRIDTQEKPKPEDG</sequence>
<organism evidence="2">
    <name type="scientific">Pseudomonas marincola</name>
    <dbReference type="NCBI Taxonomy" id="437900"/>
    <lineage>
        <taxon>Bacteria</taxon>
        <taxon>Pseudomonadati</taxon>
        <taxon>Pseudomonadota</taxon>
        <taxon>Gammaproteobacteria</taxon>
        <taxon>Pseudomonadales</taxon>
        <taxon>Pseudomonadaceae</taxon>
        <taxon>Pseudomonas</taxon>
    </lineage>
</organism>
<dbReference type="AlphaFoldDB" id="A0A653E7B5"/>
<proteinExistence type="predicted"/>
<feature type="compositionally biased region" description="Basic and acidic residues" evidence="1">
    <location>
        <begin position="37"/>
        <end position="47"/>
    </location>
</feature>
<evidence type="ECO:0000256" key="1">
    <source>
        <dbReference type="SAM" id="MobiDB-lite"/>
    </source>
</evidence>
<reference evidence="2" key="1">
    <citation type="submission" date="2019-02" db="EMBL/GenBank/DDBJ databases">
        <authorList>
            <consortium name="Genoscope - CEA"/>
            <person name="William W."/>
        </authorList>
    </citation>
    <scope>NUCLEOTIDE SEQUENCE [LARGE SCALE GENOMIC DNA]</scope>
    <source>
        <strain evidence="2">YSy11</strain>
    </source>
</reference>
<feature type="compositionally biased region" description="Polar residues" evidence="1">
    <location>
        <begin position="1"/>
        <end position="24"/>
    </location>
</feature>
<evidence type="ECO:0000313" key="2">
    <source>
        <dbReference type="EMBL" id="VEV98624.1"/>
    </source>
</evidence>
<name>A0A653E7B5_9PSED</name>
<dbReference type="EMBL" id="LR215729">
    <property type="protein sequence ID" value="VEV98624.1"/>
    <property type="molecule type" value="Genomic_DNA"/>
</dbReference>
<accession>A0A653E7B5</accession>